<feature type="binding site" description="in other chain" evidence="9">
    <location>
        <begin position="128"/>
        <end position="136"/>
    </location>
    <ligand>
        <name>5-phospho-alpha-D-ribose 1-diphosphate</name>
        <dbReference type="ChEBI" id="CHEBI:58017"/>
        <note>ligand shared between dimeric partners</note>
    </ligand>
</feature>
<dbReference type="Gene3D" id="3.40.50.2020">
    <property type="match status" value="1"/>
</dbReference>
<dbReference type="EMBL" id="CP025628">
    <property type="protein sequence ID" value="AWD32741.1"/>
    <property type="molecule type" value="Genomic_DNA"/>
</dbReference>
<dbReference type="GO" id="GO:0004588">
    <property type="term" value="F:orotate phosphoribosyltransferase activity"/>
    <property type="evidence" value="ECO:0007669"/>
    <property type="project" value="UniProtKB-UniRule"/>
</dbReference>
<dbReference type="PANTHER" id="PTHR46683">
    <property type="entry name" value="OROTATE PHOSPHORIBOSYLTRANSFERASE 1-RELATED"/>
    <property type="match status" value="1"/>
</dbReference>
<feature type="binding site" evidence="9">
    <location>
        <begin position="35"/>
        <end position="36"/>
    </location>
    <ligand>
        <name>orotate</name>
        <dbReference type="ChEBI" id="CHEBI:30839"/>
    </ligand>
</feature>
<evidence type="ECO:0000256" key="4">
    <source>
        <dbReference type="ARBA" id="ARBA00011738"/>
    </source>
</evidence>
<dbReference type="InterPro" id="IPR029057">
    <property type="entry name" value="PRTase-like"/>
</dbReference>
<evidence type="ECO:0000256" key="9">
    <source>
        <dbReference type="HAMAP-Rule" id="MF_01208"/>
    </source>
</evidence>
<comment type="subunit">
    <text evidence="4 9">Homodimer.</text>
</comment>
<feature type="binding site" description="in other chain" evidence="9">
    <location>
        <begin position="73"/>
        <end position="74"/>
    </location>
    <ligand>
        <name>5-phospho-alpha-D-ribose 1-diphosphate</name>
        <dbReference type="ChEBI" id="CHEBI:58017"/>
        <note>ligand shared between dimeric partners</note>
    </ligand>
</feature>
<dbReference type="GO" id="GO:0005737">
    <property type="term" value="C:cytoplasm"/>
    <property type="evidence" value="ECO:0007669"/>
    <property type="project" value="TreeGrafter"/>
</dbReference>
<comment type="similarity">
    <text evidence="3 9">Belongs to the purine/pyrimidine phosphoribosyltransferase family. PyrE subfamily.</text>
</comment>
<dbReference type="GO" id="GO:0000287">
    <property type="term" value="F:magnesium ion binding"/>
    <property type="evidence" value="ECO:0007669"/>
    <property type="project" value="UniProtKB-UniRule"/>
</dbReference>
<evidence type="ECO:0000313" key="11">
    <source>
        <dbReference type="EMBL" id="AWD32741.1"/>
    </source>
</evidence>
<dbReference type="GO" id="GO:0044205">
    <property type="term" value="P:'de novo' UMP biosynthetic process"/>
    <property type="evidence" value="ECO:0007669"/>
    <property type="project" value="UniProtKB-UniRule"/>
</dbReference>
<name>A0A3S7JAP6_9PROT</name>
<comment type="cofactor">
    <cofactor evidence="9">
        <name>Mg(2+)</name>
        <dbReference type="ChEBI" id="CHEBI:18420"/>
    </cofactor>
</comment>
<dbReference type="UniPathway" id="UPA00070">
    <property type="reaction ID" value="UER00119"/>
</dbReference>
<sequence>MKNISSNKFLNFILESNIIKFGSFITKSGRVSPYFFNTGLFNNGFLIKKLSEFYSDKILSSKINFDMLFGSAYKGIPLVTSIAISLSNSNNSLKNNIPFAFNRKEIKDHGEGGIIIGANLTGNVLIIDDVITSGLSIYESINIVKSLGANPAGIIVAMDRMEQSKNDNSSIYCSASEEIKNTYDLPVISLISVKDILRHITGKKEFQKNYYDLKNYIDQYCIV</sequence>
<dbReference type="AlphaFoldDB" id="A0A3S7JAP6"/>
<keyword evidence="6 9" id="KW-0328">Glycosyltransferase</keyword>
<dbReference type="HAMAP" id="MF_01208">
    <property type="entry name" value="PyrE"/>
    <property type="match status" value="1"/>
</dbReference>
<feature type="domain" description="Phosphoribosyltransferase" evidence="10">
    <location>
        <begin position="49"/>
        <end position="177"/>
    </location>
</feature>
<proteinExistence type="inferred from homology"/>
<evidence type="ECO:0000256" key="2">
    <source>
        <dbReference type="ARBA" id="ARBA00004889"/>
    </source>
</evidence>
<evidence type="ECO:0000259" key="10">
    <source>
        <dbReference type="Pfam" id="PF00156"/>
    </source>
</evidence>
<feature type="binding site" description="in other chain" evidence="9">
    <location>
        <position position="104"/>
    </location>
    <ligand>
        <name>5-phospho-alpha-D-ribose 1-diphosphate</name>
        <dbReference type="ChEBI" id="CHEBI:58017"/>
        <note>ligand shared between dimeric partners</note>
    </ligand>
</feature>
<feature type="binding site" evidence="9">
    <location>
        <position position="109"/>
    </location>
    <ligand>
        <name>5-phospho-alpha-D-ribose 1-diphosphate</name>
        <dbReference type="ChEBI" id="CHEBI:58017"/>
        <note>ligand shared between dimeric partners</note>
    </ligand>
</feature>
<feature type="binding site" evidence="9">
    <location>
        <position position="160"/>
    </location>
    <ligand>
        <name>orotate</name>
        <dbReference type="ChEBI" id="CHEBI:30839"/>
    </ligand>
</feature>
<keyword evidence="8 9" id="KW-0665">Pyrimidine biosynthesis</keyword>
<evidence type="ECO:0000256" key="5">
    <source>
        <dbReference type="ARBA" id="ARBA00011971"/>
    </source>
</evidence>
<dbReference type="PANTHER" id="PTHR46683:SF1">
    <property type="entry name" value="OROTATE PHOSPHORIBOSYLTRANSFERASE 1-RELATED"/>
    <property type="match status" value="1"/>
</dbReference>
<dbReference type="Proteomes" id="UP000266796">
    <property type="component" value="Chromosome"/>
</dbReference>
<dbReference type="CDD" id="cd06223">
    <property type="entry name" value="PRTases_typeI"/>
    <property type="match status" value="1"/>
</dbReference>
<feature type="binding site" description="in other chain" evidence="9">
    <location>
        <position position="27"/>
    </location>
    <ligand>
        <name>5-phospho-alpha-D-ribose 1-diphosphate</name>
        <dbReference type="ChEBI" id="CHEBI:58017"/>
        <note>ligand shared between dimeric partners</note>
    </ligand>
</feature>
<feature type="binding site" evidence="9">
    <location>
        <position position="103"/>
    </location>
    <ligand>
        <name>5-phospho-alpha-D-ribose 1-diphosphate</name>
        <dbReference type="ChEBI" id="CHEBI:58017"/>
        <note>ligand shared between dimeric partners</note>
    </ligand>
</feature>
<comment type="function">
    <text evidence="1 9">Catalyzes the transfer of a ribosyl phosphate group from 5-phosphoribose 1-diphosphate to orotate, leading to the formation of orotidine monophosphate (OMP).</text>
</comment>
<evidence type="ECO:0000256" key="1">
    <source>
        <dbReference type="ARBA" id="ARBA00003769"/>
    </source>
</evidence>
<dbReference type="RefSeq" id="WP_199919609.1">
    <property type="nucleotide sequence ID" value="NZ_CP025628.1"/>
</dbReference>
<keyword evidence="12" id="KW-1185">Reference proteome</keyword>
<dbReference type="GO" id="GO:0046132">
    <property type="term" value="P:pyrimidine ribonucleoside biosynthetic process"/>
    <property type="evidence" value="ECO:0007669"/>
    <property type="project" value="TreeGrafter"/>
</dbReference>
<keyword evidence="9" id="KW-0460">Magnesium</keyword>
<organism evidence="11 12">
    <name type="scientific">Candidatus Kinetoplastidibacterium kentomonadis</name>
    <dbReference type="NCBI Taxonomy" id="1576550"/>
    <lineage>
        <taxon>Bacteria</taxon>
        <taxon>Pseudomonadati</taxon>
        <taxon>Pseudomonadota</taxon>
        <taxon>Betaproteobacteria</taxon>
        <taxon>Candidatus Kinetoplastidibacterium</taxon>
    </lineage>
</organism>
<evidence type="ECO:0000256" key="6">
    <source>
        <dbReference type="ARBA" id="ARBA00022676"/>
    </source>
</evidence>
<dbReference type="InterPro" id="IPR000836">
    <property type="entry name" value="PRTase_dom"/>
</dbReference>
<accession>A0A3S7JAP6</accession>
<dbReference type="KEGG" id="kso:CKSOR_00640"/>
<protein>
    <recommendedName>
        <fullName evidence="5 9">Orotate phosphoribosyltransferase</fullName>
        <shortName evidence="9">OPRT</shortName>
        <shortName evidence="9">OPRTase</shortName>
        <ecNumber evidence="5 9">2.4.2.10</ecNumber>
    </recommendedName>
</protein>
<reference evidence="11 12" key="1">
    <citation type="journal article" date="2018" name="Parasitology">
        <title>The reduced genome of Candidatus Kinetoplastibacterium sorsogonicusi, the endosymbiont of Kentomonas sorsogonicus (Trypanosomatidae): loss of the haem-synthesis pathway.</title>
        <authorList>
            <person name="Silva F.M."/>
            <person name="Kostygov A.Y."/>
            <person name="Spodareva V.V."/>
            <person name="Butenko A."/>
            <person name="Tossou R."/>
            <person name="Lukes J."/>
            <person name="Yurchenko V."/>
            <person name="Alves J.M.P."/>
        </authorList>
    </citation>
    <scope>NUCLEOTIDE SEQUENCE [LARGE SCALE GENOMIC DNA]</scope>
    <source>
        <strain evidence="11 12">MF-08</strain>
    </source>
</reference>
<dbReference type="NCBIfam" id="TIGR00336">
    <property type="entry name" value="pyrE"/>
    <property type="match status" value="1"/>
</dbReference>
<dbReference type="Pfam" id="PF00156">
    <property type="entry name" value="Pribosyltran"/>
    <property type="match status" value="1"/>
</dbReference>
<feature type="binding site" evidence="9">
    <location>
        <position position="107"/>
    </location>
    <ligand>
        <name>5-phospho-alpha-D-ribose 1-diphosphate</name>
        <dbReference type="ChEBI" id="CHEBI:58017"/>
        <note>ligand shared between dimeric partners</note>
    </ligand>
</feature>
<dbReference type="InterPro" id="IPR004467">
    <property type="entry name" value="Or_phspho_trans_dom"/>
</dbReference>
<feature type="binding site" evidence="9">
    <location>
        <position position="132"/>
    </location>
    <ligand>
        <name>orotate</name>
        <dbReference type="ChEBI" id="CHEBI:30839"/>
    </ligand>
</feature>
<dbReference type="InterPro" id="IPR023031">
    <property type="entry name" value="OPRT"/>
</dbReference>
<keyword evidence="7 9" id="KW-0808">Transferase</keyword>
<evidence type="ECO:0000256" key="8">
    <source>
        <dbReference type="ARBA" id="ARBA00022975"/>
    </source>
</evidence>
<dbReference type="EC" id="2.4.2.10" evidence="5 9"/>
<dbReference type="SUPFAM" id="SSF53271">
    <property type="entry name" value="PRTase-like"/>
    <property type="match status" value="1"/>
</dbReference>
<comment type="catalytic activity">
    <reaction evidence="9">
        <text>orotidine 5'-phosphate + diphosphate = orotate + 5-phospho-alpha-D-ribose 1-diphosphate</text>
        <dbReference type="Rhea" id="RHEA:10380"/>
        <dbReference type="ChEBI" id="CHEBI:30839"/>
        <dbReference type="ChEBI" id="CHEBI:33019"/>
        <dbReference type="ChEBI" id="CHEBI:57538"/>
        <dbReference type="ChEBI" id="CHEBI:58017"/>
        <dbReference type="EC" id="2.4.2.10"/>
    </reaction>
</comment>
<evidence type="ECO:0000256" key="7">
    <source>
        <dbReference type="ARBA" id="ARBA00022679"/>
    </source>
</evidence>
<dbReference type="FunFam" id="3.40.50.2020:FF:000008">
    <property type="entry name" value="Orotate phosphoribosyltransferase"/>
    <property type="match status" value="1"/>
</dbReference>
<dbReference type="GO" id="GO:0006207">
    <property type="term" value="P:'de novo' pyrimidine nucleobase biosynthetic process"/>
    <property type="evidence" value="ECO:0007669"/>
    <property type="project" value="TreeGrafter"/>
</dbReference>
<evidence type="ECO:0000313" key="12">
    <source>
        <dbReference type="Proteomes" id="UP000266796"/>
    </source>
</evidence>
<evidence type="ECO:0000256" key="3">
    <source>
        <dbReference type="ARBA" id="ARBA00006340"/>
    </source>
</evidence>
<gene>
    <name evidence="9 11" type="primary">pyrE</name>
    <name evidence="11" type="ORF">CKSOR_00640</name>
</gene>
<comment type="pathway">
    <text evidence="2 9">Pyrimidine metabolism; UMP biosynthesis via de novo pathway; UMP from orotate: step 1/2.</text>
</comment>